<organism evidence="1 2">
    <name type="scientific">Peronospora matthiolae</name>
    <dbReference type="NCBI Taxonomy" id="2874970"/>
    <lineage>
        <taxon>Eukaryota</taxon>
        <taxon>Sar</taxon>
        <taxon>Stramenopiles</taxon>
        <taxon>Oomycota</taxon>
        <taxon>Peronosporomycetes</taxon>
        <taxon>Peronosporales</taxon>
        <taxon>Peronosporaceae</taxon>
        <taxon>Peronospora</taxon>
    </lineage>
</organism>
<proteinExistence type="predicted"/>
<dbReference type="EMBL" id="CAKLBY020000251">
    <property type="protein sequence ID" value="CAK7939900.1"/>
    <property type="molecule type" value="Genomic_DNA"/>
</dbReference>
<evidence type="ECO:0000313" key="2">
    <source>
        <dbReference type="Proteomes" id="UP001162060"/>
    </source>
</evidence>
<protein>
    <recommendedName>
        <fullName evidence="3">Secreted protein</fullName>
    </recommendedName>
</protein>
<evidence type="ECO:0008006" key="3">
    <source>
        <dbReference type="Google" id="ProtNLM"/>
    </source>
</evidence>
<name>A0AAV1V262_9STRA</name>
<evidence type="ECO:0000313" key="1">
    <source>
        <dbReference type="EMBL" id="CAK7939900.1"/>
    </source>
</evidence>
<dbReference type="Proteomes" id="UP001162060">
    <property type="component" value="Unassembled WGS sequence"/>
</dbReference>
<reference evidence="1" key="1">
    <citation type="submission" date="2024-01" db="EMBL/GenBank/DDBJ databases">
        <authorList>
            <person name="Webb A."/>
        </authorList>
    </citation>
    <scope>NUCLEOTIDE SEQUENCE</scope>
    <source>
        <strain evidence="1">Pm1</strain>
    </source>
</reference>
<gene>
    <name evidence="1" type="ORF">PM001_LOCUS25050</name>
</gene>
<dbReference type="AlphaFoldDB" id="A0AAV1V262"/>
<sequence>MNNSPTDASFHSLFRLTVAGTHMQHGGVRLLVLCMCAVAECNLEYGQFDYSTTSCLLQHNEQGRKCDQSGCSTLKIDENGHTSRESMKGKAYVPP</sequence>
<comment type="caution">
    <text evidence="1">The sequence shown here is derived from an EMBL/GenBank/DDBJ whole genome shotgun (WGS) entry which is preliminary data.</text>
</comment>
<accession>A0AAV1V262</accession>